<dbReference type="EMBL" id="CP081864">
    <property type="protein sequence ID" value="QZN94406.1"/>
    <property type="molecule type" value="Genomic_DNA"/>
</dbReference>
<dbReference type="CDD" id="cd05243">
    <property type="entry name" value="SDR_a5"/>
    <property type="match status" value="1"/>
</dbReference>
<evidence type="ECO:0000313" key="2">
    <source>
        <dbReference type="EMBL" id="QZN94406.1"/>
    </source>
</evidence>
<dbReference type="InterPro" id="IPR036291">
    <property type="entry name" value="NAD(P)-bd_dom_sf"/>
</dbReference>
<reference evidence="2 3" key="1">
    <citation type="submission" date="2021-08" db="EMBL/GenBank/DDBJ databases">
        <title>Culture and genomic analysis of Symbiopectobacterium purcellii sp. nov. gen. nov., isolated from the leafhopper Empoasca decipiens.</title>
        <authorList>
            <person name="Nadal-Jimenez P."/>
            <person name="Siozios S."/>
            <person name="Halliday N."/>
            <person name="Camara M."/>
            <person name="Hurst G.D.D."/>
        </authorList>
    </citation>
    <scope>NUCLEOTIDE SEQUENCE [LARGE SCALE GENOMIC DNA]</scope>
    <source>
        <strain evidence="2 3">SyEd1</strain>
    </source>
</reference>
<sequence length="210" mass="22096">MTPWLLFGAGSGVGACLLQRALACNQSVILVLRDSEQARQCREQGVTVVEGDACEPEVVAQACQAAGPDAVVVSTLGGGSVNYLGHRTLIDGAEQAGLKRMLLVTSLGCGEGWPLLSARAKAAFGLAVREKSLAECWLQSSSLDYAIVRPGGLLDVVATHNGQLTQGPATLGLISRQDVAFALEKLLLQPVFGNQIYNLIDPELEMPAVR</sequence>
<dbReference type="PANTHER" id="PTHR15020">
    <property type="entry name" value="FLAVIN REDUCTASE-RELATED"/>
    <property type="match status" value="1"/>
</dbReference>
<evidence type="ECO:0000313" key="3">
    <source>
        <dbReference type="Proteomes" id="UP000825886"/>
    </source>
</evidence>
<dbReference type="Proteomes" id="UP000825886">
    <property type="component" value="Chromosome"/>
</dbReference>
<accession>A0ABX9AHW5</accession>
<gene>
    <name evidence="2" type="ORF">K6K13_13815</name>
</gene>
<feature type="domain" description="NAD(P)-binding" evidence="1">
    <location>
        <begin position="8"/>
        <end position="189"/>
    </location>
</feature>
<keyword evidence="3" id="KW-1185">Reference proteome</keyword>
<dbReference type="PANTHER" id="PTHR15020:SF50">
    <property type="entry name" value="UPF0659 PROTEIN YMR090W"/>
    <property type="match status" value="1"/>
</dbReference>
<dbReference type="Gene3D" id="3.40.50.720">
    <property type="entry name" value="NAD(P)-binding Rossmann-like Domain"/>
    <property type="match status" value="1"/>
</dbReference>
<evidence type="ECO:0000259" key="1">
    <source>
        <dbReference type="Pfam" id="PF13460"/>
    </source>
</evidence>
<proteinExistence type="predicted"/>
<dbReference type="RefSeq" id="WP_222157529.1">
    <property type="nucleotide sequence ID" value="NZ_CP081864.1"/>
</dbReference>
<protein>
    <submittedName>
        <fullName evidence="2">SDR family oxidoreductase</fullName>
    </submittedName>
</protein>
<dbReference type="Pfam" id="PF13460">
    <property type="entry name" value="NAD_binding_10"/>
    <property type="match status" value="1"/>
</dbReference>
<dbReference type="InterPro" id="IPR016040">
    <property type="entry name" value="NAD(P)-bd_dom"/>
</dbReference>
<dbReference type="SUPFAM" id="SSF51735">
    <property type="entry name" value="NAD(P)-binding Rossmann-fold domains"/>
    <property type="match status" value="1"/>
</dbReference>
<name>A0ABX9AHW5_9ENTR</name>
<organism evidence="2 3">
    <name type="scientific">Symbiopectobacterium purcellii</name>
    <dbReference type="NCBI Taxonomy" id="2871826"/>
    <lineage>
        <taxon>Bacteria</taxon>
        <taxon>Pseudomonadati</taxon>
        <taxon>Pseudomonadota</taxon>
        <taxon>Gammaproteobacteria</taxon>
        <taxon>Enterobacterales</taxon>
        <taxon>Enterobacteriaceae</taxon>
    </lineage>
</organism>